<organism evidence="14 15">
    <name type="scientific">Qingshengfaniella alkalisoli</name>
    <dbReference type="NCBI Taxonomy" id="2599296"/>
    <lineage>
        <taxon>Bacteria</taxon>
        <taxon>Pseudomonadati</taxon>
        <taxon>Pseudomonadota</taxon>
        <taxon>Alphaproteobacteria</taxon>
        <taxon>Rhodobacterales</taxon>
        <taxon>Paracoccaceae</taxon>
        <taxon>Qingshengfaniella</taxon>
    </lineage>
</organism>
<dbReference type="PANTHER" id="PTHR30069">
    <property type="entry name" value="TONB-DEPENDENT OUTER MEMBRANE RECEPTOR"/>
    <property type="match status" value="1"/>
</dbReference>
<dbReference type="GO" id="GO:0044718">
    <property type="term" value="P:siderophore transmembrane transport"/>
    <property type="evidence" value="ECO:0007669"/>
    <property type="project" value="TreeGrafter"/>
</dbReference>
<feature type="signal peptide" evidence="11">
    <location>
        <begin position="1"/>
        <end position="28"/>
    </location>
</feature>
<dbReference type="InterPro" id="IPR037066">
    <property type="entry name" value="Plug_dom_sf"/>
</dbReference>
<feature type="chain" id="PRO_5022920305" evidence="11">
    <location>
        <begin position="29"/>
        <end position="651"/>
    </location>
</feature>
<keyword evidence="5 9" id="KW-0812">Transmembrane</keyword>
<dbReference type="InterPro" id="IPR036942">
    <property type="entry name" value="Beta-barrel_TonB_sf"/>
</dbReference>
<sequence length="651" mass="69641">MPHFTRSCSSLLATISLVAVALGAPSFAQEVLSLDPIVVRQQDEFGSAADRDSSVYVADAELDRARQGDLKDVFNGIASVSVGGGIPVAQKMYVNGIDMLNLSVTVDGITQNNRAFHHVAANPIDPGLLKAVRVDEGVAAADAGPNALAGAVVFETVDAADILLDGQNFGGNVRVSYFSNGETAQGSTTLAGREGVLDGVFYAKRAVGDDYETGGGDTIKGTGADLNSYLLKAAAQTPTGHRFEFMAMQMVDDAMRPYRANFGGLIGGRPSPDTRRYNTERTTYGLTYETADPTGLWDPEVTVGFSESQIDVHNIPWNDDFSEGTSNTWSATAKNTFQLSDVDSIVAGVDYYDKTGNYKGFDSDLTETAQNVGIFAQARLSPIDRLRLSFGMRSDWQAFEGVDGYSDTSAGLSGNASVSYDVTEEIMLHAGYSNVFGGIDIEDNYIFDGLADYEGLKPSRAHNAVAGAQWQRGGITLGGEVFQTKINDARSGTDNIDFESTGFNLNGGFNWISGSARLTYSNSEVDVDGEPSASYGALDFGAPLGQIVAFEVQQQVGLSWLLGGQIEAAADYDISDETETDEDQKIDGYTAVNVFAEYVPPQFTNLTLRAEIANLFDEEYADRATYGGDYASVIPLSEPGRSFNVTATINF</sequence>
<reference evidence="14 15" key="1">
    <citation type="submission" date="2019-07" db="EMBL/GenBank/DDBJ databases">
        <title>Litoreibacter alkalisoli sp. nov., isolated from saline-alkaline soil.</title>
        <authorList>
            <person name="Wang S."/>
            <person name="Xu L."/>
            <person name="Xing Y.-T."/>
            <person name="Sun J.-Q."/>
        </authorList>
    </citation>
    <scope>NUCLEOTIDE SEQUENCE [LARGE SCALE GENOMIC DNA]</scope>
    <source>
        <strain evidence="14 15">LN3S51</strain>
    </source>
</reference>
<evidence type="ECO:0000259" key="12">
    <source>
        <dbReference type="Pfam" id="PF00593"/>
    </source>
</evidence>
<keyword evidence="3 9" id="KW-0813">Transport</keyword>
<keyword evidence="4 9" id="KW-1134">Transmembrane beta strand</keyword>
<keyword evidence="15" id="KW-1185">Reference proteome</keyword>
<dbReference type="Pfam" id="PF00593">
    <property type="entry name" value="TonB_dep_Rec_b-barrel"/>
    <property type="match status" value="1"/>
</dbReference>
<evidence type="ECO:0000256" key="2">
    <source>
        <dbReference type="ARBA" id="ARBA00009810"/>
    </source>
</evidence>
<dbReference type="Pfam" id="PF07715">
    <property type="entry name" value="Plug"/>
    <property type="match status" value="1"/>
</dbReference>
<proteinExistence type="inferred from homology"/>
<evidence type="ECO:0000256" key="10">
    <source>
        <dbReference type="RuleBase" id="RU003357"/>
    </source>
</evidence>
<comment type="similarity">
    <text evidence="2 9 10">Belongs to the TonB-dependent receptor family.</text>
</comment>
<feature type="domain" description="TonB-dependent receptor plug" evidence="13">
    <location>
        <begin position="53"/>
        <end position="151"/>
    </location>
</feature>
<evidence type="ECO:0000313" key="14">
    <source>
        <dbReference type="EMBL" id="QDY68229.1"/>
    </source>
</evidence>
<evidence type="ECO:0000256" key="1">
    <source>
        <dbReference type="ARBA" id="ARBA00004571"/>
    </source>
</evidence>
<keyword evidence="7 9" id="KW-0472">Membrane</keyword>
<evidence type="ECO:0000256" key="11">
    <source>
        <dbReference type="SAM" id="SignalP"/>
    </source>
</evidence>
<dbReference type="RefSeq" id="WP_146362651.1">
    <property type="nucleotide sequence ID" value="NZ_CP042261.1"/>
</dbReference>
<dbReference type="Gene3D" id="2.170.130.10">
    <property type="entry name" value="TonB-dependent receptor, plug domain"/>
    <property type="match status" value="1"/>
</dbReference>
<dbReference type="InterPro" id="IPR000531">
    <property type="entry name" value="Beta-barrel_TonB"/>
</dbReference>
<evidence type="ECO:0000256" key="6">
    <source>
        <dbReference type="ARBA" id="ARBA00023077"/>
    </source>
</evidence>
<evidence type="ECO:0000256" key="5">
    <source>
        <dbReference type="ARBA" id="ARBA00022692"/>
    </source>
</evidence>
<dbReference type="KEGG" id="lit:FPZ52_00385"/>
<keyword evidence="8 9" id="KW-0998">Cell outer membrane</keyword>
<dbReference type="GO" id="GO:0009279">
    <property type="term" value="C:cell outer membrane"/>
    <property type="evidence" value="ECO:0007669"/>
    <property type="project" value="UniProtKB-SubCell"/>
</dbReference>
<evidence type="ECO:0000313" key="15">
    <source>
        <dbReference type="Proteomes" id="UP000318483"/>
    </source>
</evidence>
<gene>
    <name evidence="14" type="ORF">FPZ52_00385</name>
</gene>
<evidence type="ECO:0000256" key="7">
    <source>
        <dbReference type="ARBA" id="ARBA00023136"/>
    </source>
</evidence>
<accession>A0A5B8I4V9</accession>
<evidence type="ECO:0000256" key="4">
    <source>
        <dbReference type="ARBA" id="ARBA00022452"/>
    </source>
</evidence>
<dbReference type="InterPro" id="IPR012910">
    <property type="entry name" value="Plug_dom"/>
</dbReference>
<keyword evidence="11" id="KW-0732">Signal</keyword>
<dbReference type="Proteomes" id="UP000318483">
    <property type="component" value="Chromosome"/>
</dbReference>
<evidence type="ECO:0000256" key="3">
    <source>
        <dbReference type="ARBA" id="ARBA00022448"/>
    </source>
</evidence>
<name>A0A5B8I4V9_9RHOB</name>
<evidence type="ECO:0000256" key="8">
    <source>
        <dbReference type="ARBA" id="ARBA00023237"/>
    </source>
</evidence>
<dbReference type="SUPFAM" id="SSF56935">
    <property type="entry name" value="Porins"/>
    <property type="match status" value="1"/>
</dbReference>
<comment type="subcellular location">
    <subcellularLocation>
        <location evidence="1 9">Cell outer membrane</location>
        <topology evidence="1 9">Multi-pass membrane protein</topology>
    </subcellularLocation>
</comment>
<dbReference type="GO" id="GO:0015344">
    <property type="term" value="F:siderophore uptake transmembrane transporter activity"/>
    <property type="evidence" value="ECO:0007669"/>
    <property type="project" value="TreeGrafter"/>
</dbReference>
<evidence type="ECO:0000259" key="13">
    <source>
        <dbReference type="Pfam" id="PF07715"/>
    </source>
</evidence>
<keyword evidence="14" id="KW-0675">Receptor</keyword>
<dbReference type="InterPro" id="IPR039426">
    <property type="entry name" value="TonB-dep_rcpt-like"/>
</dbReference>
<protein>
    <submittedName>
        <fullName evidence="14">TonB-dependent receptor</fullName>
    </submittedName>
</protein>
<dbReference type="OrthoDB" id="9760494at2"/>
<keyword evidence="6 10" id="KW-0798">TonB box</keyword>
<dbReference type="Gene3D" id="2.40.170.20">
    <property type="entry name" value="TonB-dependent receptor, beta-barrel domain"/>
    <property type="match status" value="1"/>
</dbReference>
<dbReference type="PANTHER" id="PTHR30069:SF41">
    <property type="entry name" value="HEME_HEMOPEXIN UTILIZATION PROTEIN C"/>
    <property type="match status" value="1"/>
</dbReference>
<dbReference type="PROSITE" id="PS52016">
    <property type="entry name" value="TONB_DEPENDENT_REC_3"/>
    <property type="match status" value="1"/>
</dbReference>
<evidence type="ECO:0000256" key="9">
    <source>
        <dbReference type="PROSITE-ProRule" id="PRU01360"/>
    </source>
</evidence>
<dbReference type="EMBL" id="CP042261">
    <property type="protein sequence ID" value="QDY68229.1"/>
    <property type="molecule type" value="Genomic_DNA"/>
</dbReference>
<dbReference type="AlphaFoldDB" id="A0A5B8I4V9"/>
<feature type="domain" description="TonB-dependent receptor-like beta-barrel" evidence="12">
    <location>
        <begin position="259"/>
        <end position="615"/>
    </location>
</feature>